<organism evidence="3 4">
    <name type="scientific">Aeoliella mucimassa</name>
    <dbReference type="NCBI Taxonomy" id="2527972"/>
    <lineage>
        <taxon>Bacteria</taxon>
        <taxon>Pseudomonadati</taxon>
        <taxon>Planctomycetota</taxon>
        <taxon>Planctomycetia</taxon>
        <taxon>Pirellulales</taxon>
        <taxon>Lacipirellulaceae</taxon>
        <taxon>Aeoliella</taxon>
    </lineage>
</organism>
<dbReference type="PANTHER" id="PTHR47618:SF1">
    <property type="entry name" value="BIFUNCTIONAL OLIGORIBONUCLEASE AND PAP PHOSPHATASE NRNA"/>
    <property type="match status" value="1"/>
</dbReference>
<dbReference type="RefSeq" id="WP_145245537.1">
    <property type="nucleotide sequence ID" value="NZ_CP036278.1"/>
</dbReference>
<evidence type="ECO:0000259" key="1">
    <source>
        <dbReference type="Pfam" id="PF01368"/>
    </source>
</evidence>
<dbReference type="Proteomes" id="UP000315750">
    <property type="component" value="Chromosome"/>
</dbReference>
<dbReference type="OrthoDB" id="9803668at2"/>
<keyword evidence="4" id="KW-1185">Reference proteome</keyword>
<proteinExistence type="predicted"/>
<dbReference type="GO" id="GO:0016787">
    <property type="term" value="F:hydrolase activity"/>
    <property type="evidence" value="ECO:0007669"/>
    <property type="project" value="UniProtKB-KW"/>
</dbReference>
<dbReference type="InterPro" id="IPR001667">
    <property type="entry name" value="DDH_dom"/>
</dbReference>
<dbReference type="EMBL" id="CP036278">
    <property type="protein sequence ID" value="QDU54575.1"/>
    <property type="molecule type" value="Genomic_DNA"/>
</dbReference>
<evidence type="ECO:0000313" key="4">
    <source>
        <dbReference type="Proteomes" id="UP000315750"/>
    </source>
</evidence>
<evidence type="ECO:0000259" key="2">
    <source>
        <dbReference type="Pfam" id="PF02272"/>
    </source>
</evidence>
<dbReference type="GO" id="GO:0003676">
    <property type="term" value="F:nucleic acid binding"/>
    <property type="evidence" value="ECO:0007669"/>
    <property type="project" value="InterPro"/>
</dbReference>
<sequence length="330" mass="35206">MPIVWRPFVDLVSEHESFVLTSHQRPDCDALGSEIAMAEALESLGKKVRIINADPVPENISFIDPSSRIEVLGKDVLPSQVLASDVDLMMVLDTSAWQQLGPMGDVLRESSAKKVVIDHHVSGDDLGAVVFKNDSAEANGRLVLDAIAALGVPVTETMARALFAAIATDTGWFRFQSVGPATYSAVSKLVSAGANPAHIFSQLYEQNSLARVYLQGQILQKIEVSPDGRFAHSGATLDDLSETGADPSDSEDVVNRLLTIAGVEVAALLVQLEPELTKVSLRSRGDFDVRAVAETFGGGGHRAAAGLRISAGFEDARKAVVEAMLSKMND</sequence>
<dbReference type="KEGG" id="amuc:Pan181_07580"/>
<feature type="domain" description="DHHA1" evidence="2">
    <location>
        <begin position="242"/>
        <end position="324"/>
    </location>
</feature>
<accession>A0A518AIK6</accession>
<gene>
    <name evidence="3" type="ORF">Pan181_07580</name>
</gene>
<dbReference type="Pfam" id="PF02272">
    <property type="entry name" value="DHHA1"/>
    <property type="match status" value="1"/>
</dbReference>
<dbReference type="InterPro" id="IPR003156">
    <property type="entry name" value="DHHA1_dom"/>
</dbReference>
<dbReference type="SUPFAM" id="SSF64182">
    <property type="entry name" value="DHH phosphoesterases"/>
    <property type="match status" value="1"/>
</dbReference>
<dbReference type="Gene3D" id="3.10.310.30">
    <property type="match status" value="1"/>
</dbReference>
<dbReference type="AlphaFoldDB" id="A0A518AIK6"/>
<keyword evidence="3" id="KW-0378">Hydrolase</keyword>
<dbReference type="PANTHER" id="PTHR47618">
    <property type="entry name" value="BIFUNCTIONAL OLIGORIBONUCLEASE AND PAP PHOSPHATASE NRNA"/>
    <property type="match status" value="1"/>
</dbReference>
<name>A0A518AIK6_9BACT</name>
<protein>
    <submittedName>
        <fullName evidence="3">NanoRNase/pAp phosphatase</fullName>
        <ecNumber evidence="3">3.1.-.-</ecNumber>
    </submittedName>
</protein>
<evidence type="ECO:0000313" key="3">
    <source>
        <dbReference type="EMBL" id="QDU54575.1"/>
    </source>
</evidence>
<dbReference type="InterPro" id="IPR051319">
    <property type="entry name" value="Oligoribo/pAp-PDE_c-di-AMP_PDE"/>
</dbReference>
<dbReference type="InterPro" id="IPR038763">
    <property type="entry name" value="DHH_sf"/>
</dbReference>
<reference evidence="3 4" key="1">
    <citation type="submission" date="2019-02" db="EMBL/GenBank/DDBJ databases">
        <title>Deep-cultivation of Planctomycetes and their phenomic and genomic characterization uncovers novel biology.</title>
        <authorList>
            <person name="Wiegand S."/>
            <person name="Jogler M."/>
            <person name="Boedeker C."/>
            <person name="Pinto D."/>
            <person name="Vollmers J."/>
            <person name="Rivas-Marin E."/>
            <person name="Kohn T."/>
            <person name="Peeters S.H."/>
            <person name="Heuer A."/>
            <person name="Rast P."/>
            <person name="Oberbeckmann S."/>
            <person name="Bunk B."/>
            <person name="Jeske O."/>
            <person name="Meyerdierks A."/>
            <person name="Storesund J.E."/>
            <person name="Kallscheuer N."/>
            <person name="Luecker S."/>
            <person name="Lage O.M."/>
            <person name="Pohl T."/>
            <person name="Merkel B.J."/>
            <person name="Hornburger P."/>
            <person name="Mueller R.-W."/>
            <person name="Bruemmer F."/>
            <person name="Labrenz M."/>
            <person name="Spormann A.M."/>
            <person name="Op den Camp H."/>
            <person name="Overmann J."/>
            <person name="Amann R."/>
            <person name="Jetten M.S.M."/>
            <person name="Mascher T."/>
            <person name="Medema M.H."/>
            <person name="Devos D.P."/>
            <person name="Kaster A.-K."/>
            <person name="Ovreas L."/>
            <person name="Rohde M."/>
            <person name="Galperin M.Y."/>
            <person name="Jogler C."/>
        </authorList>
    </citation>
    <scope>NUCLEOTIDE SEQUENCE [LARGE SCALE GENOMIC DNA]</scope>
    <source>
        <strain evidence="3 4">Pan181</strain>
    </source>
</reference>
<feature type="domain" description="DDH" evidence="1">
    <location>
        <begin position="19"/>
        <end position="166"/>
    </location>
</feature>
<dbReference type="Gene3D" id="3.90.1640.10">
    <property type="entry name" value="inorganic pyrophosphatase (n-terminal core)"/>
    <property type="match status" value="1"/>
</dbReference>
<dbReference type="Pfam" id="PF01368">
    <property type="entry name" value="DHH"/>
    <property type="match status" value="1"/>
</dbReference>
<dbReference type="EC" id="3.1.-.-" evidence="3"/>